<dbReference type="Pfam" id="PF00329">
    <property type="entry name" value="Complex1_30kDa"/>
    <property type="match status" value="1"/>
</dbReference>
<dbReference type="InterPro" id="IPR010218">
    <property type="entry name" value="NADH_DH_suC"/>
</dbReference>
<sequence>MKTAEEIFEILKNELGEIILSIDKDTPTEPIISVEPLKIHIVSKFLRDNSELQFDSLMCLSGVDDANGKKVKDNEGYDVIEGGTLSVYYHLYSTVLKHKITLKVSAPREDAKVESVENVWKCADWHEREAYDMIGIKFLNHPDLRRILMPYDWEENSHPLRKDFKVPEFYQGMKIPY</sequence>
<dbReference type="GO" id="GO:0008137">
    <property type="term" value="F:NADH dehydrogenase (ubiquinone) activity"/>
    <property type="evidence" value="ECO:0007669"/>
    <property type="project" value="InterPro"/>
</dbReference>
<dbReference type="PROSITE" id="PS00542">
    <property type="entry name" value="COMPLEX1_30K"/>
    <property type="match status" value="1"/>
</dbReference>
<gene>
    <name evidence="6" type="ORF">P0M35_13690</name>
</gene>
<dbReference type="InterPro" id="IPR020396">
    <property type="entry name" value="NADH_UbQ_OxRdtase_CS"/>
</dbReference>
<comment type="function">
    <text evidence="4">NDH-1 shuttles electrons from NADH, via FMN and iron-sulfur (Fe-S) centers, to quinones in the respiratory chain.</text>
</comment>
<accession>A0AAE3P542</accession>
<dbReference type="SUPFAM" id="SSF143243">
    <property type="entry name" value="Nqo5-like"/>
    <property type="match status" value="1"/>
</dbReference>
<evidence type="ECO:0000313" key="6">
    <source>
        <dbReference type="EMBL" id="MDF1613210.1"/>
    </source>
</evidence>
<evidence type="ECO:0000256" key="1">
    <source>
        <dbReference type="ARBA" id="ARBA00007569"/>
    </source>
</evidence>
<comment type="caution">
    <text evidence="6">The sequence shown here is derived from an EMBL/GenBank/DDBJ whole genome shotgun (WGS) entry which is preliminary data.</text>
</comment>
<dbReference type="PANTHER" id="PTHR10884">
    <property type="entry name" value="NADH DEHYDROGENASE UBIQUINONE IRON-SULFUR PROTEIN 3"/>
    <property type="match status" value="1"/>
</dbReference>
<evidence type="ECO:0000313" key="7">
    <source>
        <dbReference type="Proteomes" id="UP001221302"/>
    </source>
</evidence>
<dbReference type="AlphaFoldDB" id="A0AAE3P542"/>
<evidence type="ECO:0000256" key="4">
    <source>
        <dbReference type="RuleBase" id="RU003582"/>
    </source>
</evidence>
<comment type="similarity">
    <text evidence="1 3">Belongs to the complex I 30 kDa subunit family.</text>
</comment>
<dbReference type="InterPro" id="IPR001268">
    <property type="entry name" value="NADH_UbQ_OxRdtase_30kDa_su"/>
</dbReference>
<dbReference type="Proteomes" id="UP001221302">
    <property type="component" value="Unassembled WGS sequence"/>
</dbReference>
<evidence type="ECO:0000256" key="2">
    <source>
        <dbReference type="ARBA" id="ARBA00022448"/>
    </source>
</evidence>
<comment type="catalytic activity">
    <reaction evidence="4">
        <text>a quinone + NADH + 5 H(+)(in) = a quinol + NAD(+) + 4 H(+)(out)</text>
        <dbReference type="Rhea" id="RHEA:57888"/>
        <dbReference type="ChEBI" id="CHEBI:15378"/>
        <dbReference type="ChEBI" id="CHEBI:24646"/>
        <dbReference type="ChEBI" id="CHEBI:57540"/>
        <dbReference type="ChEBI" id="CHEBI:57945"/>
        <dbReference type="ChEBI" id="CHEBI:132124"/>
    </reaction>
</comment>
<dbReference type="EMBL" id="JARGDL010000031">
    <property type="protein sequence ID" value="MDF1613210.1"/>
    <property type="molecule type" value="Genomic_DNA"/>
</dbReference>
<keyword evidence="7" id="KW-1185">Reference proteome</keyword>
<keyword evidence="3" id="KW-1278">Translocase</keyword>
<dbReference type="EC" id="7.1.1.-" evidence="4"/>
<feature type="domain" description="NADH:ubiquinone oxidoreductase 30kDa subunit" evidence="5">
    <location>
        <begin position="33"/>
        <end position="168"/>
    </location>
</feature>
<organism evidence="6 7">
    <name type="scientific">Stygiobacter electus</name>
    <dbReference type="NCBI Taxonomy" id="3032292"/>
    <lineage>
        <taxon>Bacteria</taxon>
        <taxon>Pseudomonadati</taxon>
        <taxon>Ignavibacteriota</taxon>
        <taxon>Ignavibacteria</taxon>
        <taxon>Ignavibacteriales</taxon>
        <taxon>Melioribacteraceae</taxon>
        <taxon>Stygiobacter</taxon>
    </lineage>
</organism>
<reference evidence="6" key="1">
    <citation type="submission" date="2023-03" db="EMBL/GenBank/DDBJ databases">
        <title>Stygiobacter electus gen. nov., sp. nov., facultatively anaerobic thermotolerant bacterium of the class Ignavibacteria from a well of Yessentuki mineral water deposit.</title>
        <authorList>
            <person name="Podosokorskaya O.A."/>
            <person name="Elcheninov A.G."/>
            <person name="Petrova N.F."/>
            <person name="Zavarzina D.G."/>
            <person name="Kublanov I.V."/>
            <person name="Merkel A.Y."/>
        </authorList>
    </citation>
    <scope>NUCLEOTIDE SEQUENCE</scope>
    <source>
        <strain evidence="6">09-Me</strain>
    </source>
</reference>
<dbReference type="GO" id="GO:0016651">
    <property type="term" value="F:oxidoreductase activity, acting on NAD(P)H"/>
    <property type="evidence" value="ECO:0007669"/>
    <property type="project" value="InterPro"/>
</dbReference>
<evidence type="ECO:0000256" key="3">
    <source>
        <dbReference type="RuleBase" id="RU003456"/>
    </source>
</evidence>
<keyword evidence="2 3" id="KW-0813">Transport</keyword>
<name>A0AAE3P542_9BACT</name>
<keyword evidence="4" id="KW-0874">Quinone</keyword>
<dbReference type="GO" id="GO:0048038">
    <property type="term" value="F:quinone binding"/>
    <property type="evidence" value="ECO:0007669"/>
    <property type="project" value="UniProtKB-KW"/>
</dbReference>
<protein>
    <recommendedName>
        <fullName evidence="4">NADH-quinone oxidoreductase</fullName>
        <ecNumber evidence="4">7.1.1.-</ecNumber>
    </recommendedName>
</protein>
<dbReference type="NCBIfam" id="TIGR01961">
    <property type="entry name" value="NuoC_fam"/>
    <property type="match status" value="1"/>
</dbReference>
<dbReference type="InterPro" id="IPR037232">
    <property type="entry name" value="NADH_quin_OxRdtase_su_C/D-like"/>
</dbReference>
<dbReference type="PANTHER" id="PTHR10884:SF14">
    <property type="entry name" value="NADH DEHYDROGENASE [UBIQUINONE] IRON-SULFUR PROTEIN 3, MITOCHONDRIAL"/>
    <property type="match status" value="1"/>
</dbReference>
<keyword evidence="3" id="KW-0520">NAD</keyword>
<proteinExistence type="inferred from homology"/>
<dbReference type="RefSeq" id="WP_321536983.1">
    <property type="nucleotide sequence ID" value="NZ_JARGDL010000031.1"/>
</dbReference>
<evidence type="ECO:0000259" key="5">
    <source>
        <dbReference type="Pfam" id="PF00329"/>
    </source>
</evidence>
<dbReference type="Gene3D" id="3.30.460.80">
    <property type="entry name" value="NADH:ubiquinone oxidoreductase, 30kDa subunit"/>
    <property type="match status" value="1"/>
</dbReference>